<dbReference type="EMBL" id="FNNZ01000010">
    <property type="protein sequence ID" value="SDW88740.1"/>
    <property type="molecule type" value="Genomic_DNA"/>
</dbReference>
<proteinExistence type="predicted"/>
<keyword evidence="11" id="KW-1185">Reference proteome</keyword>
<dbReference type="InterPro" id="IPR016476">
    <property type="entry name" value="SH3_dom_pro"/>
</dbReference>
<accession>A0A1H2X780</accession>
<reference evidence="11" key="1">
    <citation type="submission" date="2016-10" db="EMBL/GenBank/DDBJ databases">
        <authorList>
            <person name="Varghese N."/>
            <person name="Submissions S."/>
        </authorList>
    </citation>
    <scope>NUCLEOTIDE SEQUENCE [LARGE SCALE GENOMIC DNA]</scope>
    <source>
        <strain evidence="11">DSM 217</strain>
    </source>
</reference>
<evidence type="ECO:0000256" key="2">
    <source>
        <dbReference type="ARBA" id="ARBA00022692"/>
    </source>
</evidence>
<sequence length="227" mass="25821">MRRSALLFVLLLSIHSAQIPPVCAAMRYVTDSLEVTLRTGESNRYRIIRMLPSGTPVDVVSVNKATEYARVRTEDGTVGYVLERELQDEPAARNRVIELEKRLVELQGEPDTLAARLGALQAAYDRLDNDFQVVQREKVRLEQELATIRHASTNILDITSDRERLRIQVSELTRERADLEQANRDLGNRTSQRWFMIGAGVILIGVLIGLFLPHLSFRRRRGSWGSL</sequence>
<name>A0A1H2X780_THIRO</name>
<feature type="chain" id="PRO_5011667740" evidence="8">
    <location>
        <begin position="25"/>
        <end position="227"/>
    </location>
</feature>
<dbReference type="Gene3D" id="2.30.30.40">
    <property type="entry name" value="SH3 Domains"/>
    <property type="match status" value="1"/>
</dbReference>
<keyword evidence="6" id="KW-0175">Coiled coil</keyword>
<evidence type="ECO:0000256" key="4">
    <source>
        <dbReference type="ARBA" id="ARBA00022989"/>
    </source>
</evidence>
<keyword evidence="2 7" id="KW-0812">Transmembrane</keyword>
<comment type="subcellular location">
    <subcellularLocation>
        <location evidence="1">Membrane</location>
        <topology evidence="1">Single-pass membrane protein</topology>
    </subcellularLocation>
</comment>
<dbReference type="Pfam" id="PF08239">
    <property type="entry name" value="SH3_3"/>
    <property type="match status" value="1"/>
</dbReference>
<evidence type="ECO:0000256" key="5">
    <source>
        <dbReference type="ARBA" id="ARBA00023136"/>
    </source>
</evidence>
<dbReference type="GO" id="GO:0016020">
    <property type="term" value="C:membrane"/>
    <property type="evidence" value="ECO:0007669"/>
    <property type="project" value="UniProtKB-SubCell"/>
</dbReference>
<dbReference type="InterPro" id="IPR003646">
    <property type="entry name" value="SH3-like_bac-type"/>
</dbReference>
<dbReference type="SMART" id="SM00287">
    <property type="entry name" value="SH3b"/>
    <property type="match status" value="1"/>
</dbReference>
<feature type="coiled-coil region" evidence="6">
    <location>
        <begin position="124"/>
        <end position="189"/>
    </location>
</feature>
<dbReference type="Proteomes" id="UP000198816">
    <property type="component" value="Unassembled WGS sequence"/>
</dbReference>
<keyword evidence="3 8" id="KW-0732">Signal</keyword>
<dbReference type="RefSeq" id="WP_093032080.1">
    <property type="nucleotide sequence ID" value="NZ_FNNZ01000010.1"/>
</dbReference>
<keyword evidence="4 7" id="KW-1133">Transmembrane helix</keyword>
<evidence type="ECO:0000259" key="9">
    <source>
        <dbReference type="PROSITE" id="PS51781"/>
    </source>
</evidence>
<dbReference type="NCBIfam" id="TIGR04211">
    <property type="entry name" value="SH3_and_anchor"/>
    <property type="match status" value="1"/>
</dbReference>
<evidence type="ECO:0000256" key="6">
    <source>
        <dbReference type="SAM" id="Coils"/>
    </source>
</evidence>
<protein>
    <submittedName>
        <fullName evidence="10">SH3 domain protein</fullName>
    </submittedName>
</protein>
<dbReference type="OrthoDB" id="9790951at2"/>
<organism evidence="10 11">
    <name type="scientific">Thiocapsa roseopersicina</name>
    <dbReference type="NCBI Taxonomy" id="1058"/>
    <lineage>
        <taxon>Bacteria</taxon>
        <taxon>Pseudomonadati</taxon>
        <taxon>Pseudomonadota</taxon>
        <taxon>Gammaproteobacteria</taxon>
        <taxon>Chromatiales</taxon>
        <taxon>Chromatiaceae</taxon>
        <taxon>Thiocapsa</taxon>
    </lineage>
</organism>
<dbReference type="STRING" id="1058.SAMN05421783_11058"/>
<feature type="signal peptide" evidence="8">
    <location>
        <begin position="1"/>
        <end position="24"/>
    </location>
</feature>
<keyword evidence="5 7" id="KW-0472">Membrane</keyword>
<evidence type="ECO:0000256" key="3">
    <source>
        <dbReference type="ARBA" id="ARBA00022729"/>
    </source>
</evidence>
<dbReference type="PROSITE" id="PS51781">
    <property type="entry name" value="SH3B"/>
    <property type="match status" value="1"/>
</dbReference>
<feature type="domain" description="SH3b" evidence="9">
    <location>
        <begin position="24"/>
        <end position="90"/>
    </location>
</feature>
<feature type="transmembrane region" description="Helical" evidence="7">
    <location>
        <begin position="194"/>
        <end position="212"/>
    </location>
</feature>
<gene>
    <name evidence="10" type="ORF">SAMN05421783_11058</name>
</gene>
<evidence type="ECO:0000313" key="11">
    <source>
        <dbReference type="Proteomes" id="UP000198816"/>
    </source>
</evidence>
<evidence type="ECO:0000256" key="8">
    <source>
        <dbReference type="SAM" id="SignalP"/>
    </source>
</evidence>
<evidence type="ECO:0000256" key="7">
    <source>
        <dbReference type="SAM" id="Phobius"/>
    </source>
</evidence>
<evidence type="ECO:0000313" key="10">
    <source>
        <dbReference type="EMBL" id="SDW88740.1"/>
    </source>
</evidence>
<dbReference type="AlphaFoldDB" id="A0A1H2X780"/>
<evidence type="ECO:0000256" key="1">
    <source>
        <dbReference type="ARBA" id="ARBA00004167"/>
    </source>
</evidence>